<sequence>MFVKKYNFSNGSPLLCMQEMNSLYRFWSYFLRDMFVPSMYNEFRKLALEDAAANYNYGIECLFRFYSYGLEKKYRDDLYNDFEQLTLDFYHKGNLYGLEKYWAFHHFRDQKEPIKKHPELDRLLREEYRRLEDFRTKEKNTSSTREERH</sequence>
<comment type="caution">
    <text evidence="1">The sequence shown here is derived from an EMBL/GenBank/DDBJ whole genome shotgun (WGS) entry which is preliminary data.</text>
</comment>
<dbReference type="EMBL" id="SMMG02000011">
    <property type="protein sequence ID" value="KAA3456664.1"/>
    <property type="molecule type" value="Genomic_DNA"/>
</dbReference>
<proteinExistence type="predicted"/>
<dbReference type="AlphaFoldDB" id="A0A5B6UJN2"/>
<dbReference type="SMART" id="SM00684">
    <property type="entry name" value="DM15"/>
    <property type="match status" value="3"/>
</dbReference>
<reference evidence="1" key="1">
    <citation type="submission" date="2019-08" db="EMBL/GenBank/DDBJ databases">
        <authorList>
            <person name="Liu F."/>
        </authorList>
    </citation>
    <scope>NUCLEOTIDE SEQUENCE [LARGE SCALE GENOMIC DNA]</scope>
    <source>
        <strain evidence="1">PA1801</strain>
        <tissue evidence="1">Leaf</tissue>
    </source>
</reference>
<protein>
    <submittedName>
        <fullName evidence="1">La-related 1</fullName>
    </submittedName>
</protein>
<dbReference type="InterPro" id="IPR006607">
    <property type="entry name" value="DM15"/>
</dbReference>
<accession>A0A5B6UJN2</accession>
<dbReference type="GO" id="GO:0000339">
    <property type="term" value="F:RNA cap binding"/>
    <property type="evidence" value="ECO:0007669"/>
    <property type="project" value="InterPro"/>
</dbReference>
<dbReference type="Pfam" id="PF21071">
    <property type="entry name" value="LARP1_HEAT"/>
    <property type="match status" value="1"/>
</dbReference>
<organism evidence="1 2">
    <name type="scientific">Gossypium australe</name>
    <dbReference type="NCBI Taxonomy" id="47621"/>
    <lineage>
        <taxon>Eukaryota</taxon>
        <taxon>Viridiplantae</taxon>
        <taxon>Streptophyta</taxon>
        <taxon>Embryophyta</taxon>
        <taxon>Tracheophyta</taxon>
        <taxon>Spermatophyta</taxon>
        <taxon>Magnoliopsida</taxon>
        <taxon>eudicotyledons</taxon>
        <taxon>Gunneridae</taxon>
        <taxon>Pentapetalae</taxon>
        <taxon>rosids</taxon>
        <taxon>malvids</taxon>
        <taxon>Malvales</taxon>
        <taxon>Malvaceae</taxon>
        <taxon>Malvoideae</taxon>
        <taxon>Gossypium</taxon>
    </lineage>
</organism>
<dbReference type="OrthoDB" id="340227at2759"/>
<dbReference type="GO" id="GO:0048255">
    <property type="term" value="P:mRNA stabilization"/>
    <property type="evidence" value="ECO:0007669"/>
    <property type="project" value="InterPro"/>
</dbReference>
<evidence type="ECO:0000313" key="1">
    <source>
        <dbReference type="EMBL" id="KAA3456664.1"/>
    </source>
</evidence>
<name>A0A5B6UJN2_9ROSI</name>
<evidence type="ECO:0000313" key="2">
    <source>
        <dbReference type="Proteomes" id="UP000325315"/>
    </source>
</evidence>
<keyword evidence="2" id="KW-1185">Reference proteome</keyword>
<dbReference type="Proteomes" id="UP000325315">
    <property type="component" value="Unassembled WGS sequence"/>
</dbReference>
<gene>
    <name evidence="1" type="ORF">EPI10_003440</name>
</gene>